<evidence type="ECO:0000256" key="3">
    <source>
        <dbReference type="ARBA" id="ARBA00022884"/>
    </source>
</evidence>
<keyword evidence="3 6" id="KW-0694">RNA-binding</keyword>
<dbReference type="PROSITE" id="PS01169">
    <property type="entry name" value="RIBOSOMAL_L21"/>
    <property type="match status" value="1"/>
</dbReference>
<dbReference type="Pfam" id="PF00829">
    <property type="entry name" value="Ribosomal_L21p"/>
    <property type="match status" value="1"/>
</dbReference>
<sequence length="113" mass="12785">MLYAIIEAGGQQLRVENGRFYDLNRIAGEEESQITIDRVLFVNNEGDISIGEPLVDGASVQFKIMRHLRGRKVLVYKMKPKKKTRKKRGHRQELTRLMVESITIGGETLTAAG</sequence>
<evidence type="ECO:0000313" key="9">
    <source>
        <dbReference type="Proteomes" id="UP000646053"/>
    </source>
</evidence>
<dbReference type="GO" id="GO:1990904">
    <property type="term" value="C:ribonucleoprotein complex"/>
    <property type="evidence" value="ECO:0007669"/>
    <property type="project" value="UniProtKB-KW"/>
</dbReference>
<evidence type="ECO:0000256" key="7">
    <source>
        <dbReference type="RuleBase" id="RU000562"/>
    </source>
</evidence>
<dbReference type="GO" id="GO:0003735">
    <property type="term" value="F:structural constituent of ribosome"/>
    <property type="evidence" value="ECO:0007669"/>
    <property type="project" value="InterPro"/>
</dbReference>
<protein>
    <recommendedName>
        <fullName evidence="6">Large ribosomal subunit protein bL21</fullName>
    </recommendedName>
</protein>
<dbReference type="GO" id="GO:0005840">
    <property type="term" value="C:ribosome"/>
    <property type="evidence" value="ECO:0007669"/>
    <property type="project" value="UniProtKB-KW"/>
</dbReference>
<comment type="function">
    <text evidence="6 7">This protein binds to 23S rRNA in the presence of protein L20.</text>
</comment>
<accession>A0A8J7Z2J8</accession>
<keyword evidence="4 6" id="KW-0689">Ribosomal protein</keyword>
<dbReference type="InterPro" id="IPR001787">
    <property type="entry name" value="Ribosomal_bL21"/>
</dbReference>
<dbReference type="PANTHER" id="PTHR21349:SF0">
    <property type="entry name" value="LARGE RIBOSOMAL SUBUNIT PROTEIN BL21M"/>
    <property type="match status" value="1"/>
</dbReference>
<evidence type="ECO:0000256" key="5">
    <source>
        <dbReference type="ARBA" id="ARBA00023274"/>
    </source>
</evidence>
<keyword evidence="5 6" id="KW-0687">Ribonucleoprotein</keyword>
<dbReference type="SUPFAM" id="SSF141091">
    <property type="entry name" value="L21p-like"/>
    <property type="match status" value="1"/>
</dbReference>
<name>A0A8J7Z2J8_9CYAN</name>
<comment type="caution">
    <text evidence="8">The sequence shown here is derived from an EMBL/GenBank/DDBJ whole genome shotgun (WGS) entry which is preliminary data.</text>
</comment>
<comment type="similarity">
    <text evidence="1 6 7">Belongs to the bacterial ribosomal protein bL21 family.</text>
</comment>
<dbReference type="GO" id="GO:0006412">
    <property type="term" value="P:translation"/>
    <property type="evidence" value="ECO:0007669"/>
    <property type="project" value="UniProtKB-UniRule"/>
</dbReference>
<dbReference type="HAMAP" id="MF_01363">
    <property type="entry name" value="Ribosomal_bL21"/>
    <property type="match status" value="1"/>
</dbReference>
<evidence type="ECO:0000256" key="1">
    <source>
        <dbReference type="ARBA" id="ARBA00008563"/>
    </source>
</evidence>
<dbReference type="Proteomes" id="UP000646053">
    <property type="component" value="Unassembled WGS sequence"/>
</dbReference>
<dbReference type="PANTHER" id="PTHR21349">
    <property type="entry name" value="50S RIBOSOMAL PROTEIN L21"/>
    <property type="match status" value="1"/>
</dbReference>
<proteinExistence type="inferred from homology"/>
<dbReference type="GO" id="GO:0019843">
    <property type="term" value="F:rRNA binding"/>
    <property type="evidence" value="ECO:0007669"/>
    <property type="project" value="UniProtKB-UniRule"/>
</dbReference>
<dbReference type="EMBL" id="WVIE01000006">
    <property type="protein sequence ID" value="NDJ16973.1"/>
    <property type="molecule type" value="Genomic_DNA"/>
</dbReference>
<keyword evidence="9" id="KW-1185">Reference proteome</keyword>
<dbReference type="InterPro" id="IPR036164">
    <property type="entry name" value="bL21-like_sf"/>
</dbReference>
<dbReference type="InterPro" id="IPR018258">
    <property type="entry name" value="Ribosomal_bL21_CS"/>
</dbReference>
<evidence type="ECO:0000256" key="6">
    <source>
        <dbReference type="HAMAP-Rule" id="MF_01363"/>
    </source>
</evidence>
<dbReference type="RefSeq" id="WP_162422496.1">
    <property type="nucleotide sequence ID" value="NZ_WVIE01000006.1"/>
</dbReference>
<dbReference type="NCBIfam" id="TIGR00061">
    <property type="entry name" value="L21"/>
    <property type="match status" value="1"/>
</dbReference>
<keyword evidence="2 6" id="KW-0699">rRNA-binding</keyword>
<reference evidence="8" key="1">
    <citation type="submission" date="2019-12" db="EMBL/GenBank/DDBJ databases">
        <title>High-Quality draft genome sequences of three cyanobacteria isolated from the limestone walls of the Old Cathedral of Coimbra.</title>
        <authorList>
            <person name="Tiago I."/>
            <person name="Soares F."/>
            <person name="Portugal A."/>
        </authorList>
    </citation>
    <scope>NUCLEOTIDE SEQUENCE</scope>
    <source>
        <strain evidence="8">A</strain>
    </source>
</reference>
<dbReference type="AlphaFoldDB" id="A0A8J7Z2J8"/>
<dbReference type="GO" id="GO:0005737">
    <property type="term" value="C:cytoplasm"/>
    <property type="evidence" value="ECO:0007669"/>
    <property type="project" value="UniProtKB-ARBA"/>
</dbReference>
<evidence type="ECO:0000313" key="8">
    <source>
        <dbReference type="EMBL" id="NDJ16973.1"/>
    </source>
</evidence>
<evidence type="ECO:0000256" key="2">
    <source>
        <dbReference type="ARBA" id="ARBA00022730"/>
    </source>
</evidence>
<organism evidence="8 9">
    <name type="scientific">Myxacorys almedinensis A</name>
    <dbReference type="NCBI Taxonomy" id="2690445"/>
    <lineage>
        <taxon>Bacteria</taxon>
        <taxon>Bacillati</taxon>
        <taxon>Cyanobacteriota</taxon>
        <taxon>Cyanophyceae</taxon>
        <taxon>Leptolyngbyales</taxon>
        <taxon>Leptolyngbyaceae</taxon>
        <taxon>Myxacorys</taxon>
        <taxon>Myxacorys almedinensis</taxon>
    </lineage>
</organism>
<gene>
    <name evidence="6 8" type="primary">rplU</name>
    <name evidence="6" type="synonym">rpl21</name>
    <name evidence="8" type="ORF">GS601_06670</name>
</gene>
<comment type="subunit">
    <text evidence="6">Part of the 50S ribosomal subunit. Contacts protein L20.</text>
</comment>
<evidence type="ECO:0000256" key="4">
    <source>
        <dbReference type="ARBA" id="ARBA00022980"/>
    </source>
</evidence>
<dbReference type="InterPro" id="IPR028909">
    <property type="entry name" value="bL21-like"/>
</dbReference>